<dbReference type="Pfam" id="PF07690">
    <property type="entry name" value="MFS_1"/>
    <property type="match status" value="1"/>
</dbReference>
<name>A0ABV8U4E2_9ACTN</name>
<keyword evidence="5 6" id="KW-0472">Membrane</keyword>
<evidence type="ECO:0000256" key="5">
    <source>
        <dbReference type="ARBA" id="ARBA00023136"/>
    </source>
</evidence>
<proteinExistence type="predicted"/>
<sequence>MALVATLVRTVLGAVEGWGDSRRGVRGGERVIGTANEAELEEQVTTASSAESGFRSLLRDKGFPSYFGGVAVSSLGNAMSEVAVVLVAMTLVDVELSGQAVAASTIAYMLPGLMVGILLSRYVRKFRPTTLIMADCLWRFGWFAIIGLLYSRDKLTLAIFVACLAAAALSKSAGRSGANATVPLLVPRDRLLHANTLSGIVVQGSTMVGPALAGLIASLWSPVGALVLDGATFLVFAVGAFAASRVIREKGGDEITGGAAETQRSGPWRLVGTAMPVFVTTGVFYLLYGCFVVALPLLAAGHAPEDGGAGLLGVMWSLFGAGAVVSGLLAPRLRFLVRPRSLAAMSGGWGLCMCAVAASPHPALAALSMFLGGLAYGPYGAVVRTLFQRDFSKGDNMEVSGYYGALTSAAAPLGIMAAGILSSFAGPGAIMGAAGAVLVAMGTVGTAVMWRMSGLAAPEPCER</sequence>
<dbReference type="PANTHER" id="PTHR23513">
    <property type="entry name" value="INTEGRAL MEMBRANE EFFLUX PROTEIN-RELATED"/>
    <property type="match status" value="1"/>
</dbReference>
<keyword evidence="2" id="KW-1003">Cell membrane</keyword>
<organism evidence="7 8">
    <name type="scientific">Salininema proteolyticum</name>
    <dbReference type="NCBI Taxonomy" id="1607685"/>
    <lineage>
        <taxon>Bacteria</taxon>
        <taxon>Bacillati</taxon>
        <taxon>Actinomycetota</taxon>
        <taxon>Actinomycetes</taxon>
        <taxon>Glycomycetales</taxon>
        <taxon>Glycomycetaceae</taxon>
        <taxon>Salininema</taxon>
    </lineage>
</organism>
<feature type="transmembrane region" description="Helical" evidence="6">
    <location>
        <begin position="223"/>
        <end position="243"/>
    </location>
</feature>
<dbReference type="Proteomes" id="UP001595823">
    <property type="component" value="Unassembled WGS sequence"/>
</dbReference>
<evidence type="ECO:0000256" key="6">
    <source>
        <dbReference type="SAM" id="Phobius"/>
    </source>
</evidence>
<evidence type="ECO:0000313" key="8">
    <source>
        <dbReference type="Proteomes" id="UP001595823"/>
    </source>
</evidence>
<accession>A0ABV8U4E2</accession>
<dbReference type="InterPro" id="IPR011701">
    <property type="entry name" value="MFS"/>
</dbReference>
<feature type="transmembrane region" description="Helical" evidence="6">
    <location>
        <begin position="274"/>
        <end position="299"/>
    </location>
</feature>
<dbReference type="Gene3D" id="1.20.1250.20">
    <property type="entry name" value="MFS general substrate transporter like domains"/>
    <property type="match status" value="1"/>
</dbReference>
<feature type="transmembrane region" description="Helical" evidence="6">
    <location>
        <begin position="194"/>
        <end position="217"/>
    </location>
</feature>
<keyword evidence="3 6" id="KW-0812">Transmembrane</keyword>
<comment type="subcellular location">
    <subcellularLocation>
        <location evidence="1">Cell membrane</location>
        <topology evidence="1">Multi-pass membrane protein</topology>
    </subcellularLocation>
</comment>
<feature type="transmembrane region" description="Helical" evidence="6">
    <location>
        <begin position="430"/>
        <end position="450"/>
    </location>
</feature>
<reference evidence="8" key="1">
    <citation type="journal article" date="2019" name="Int. J. Syst. Evol. Microbiol.">
        <title>The Global Catalogue of Microorganisms (GCM) 10K type strain sequencing project: providing services to taxonomists for standard genome sequencing and annotation.</title>
        <authorList>
            <consortium name="The Broad Institute Genomics Platform"/>
            <consortium name="The Broad Institute Genome Sequencing Center for Infectious Disease"/>
            <person name="Wu L."/>
            <person name="Ma J."/>
        </authorList>
    </citation>
    <scope>NUCLEOTIDE SEQUENCE [LARGE SCALE GENOMIC DNA]</scope>
    <source>
        <strain evidence="8">IBRC-M 10908</strain>
    </source>
</reference>
<dbReference type="EMBL" id="JBHSDK010000061">
    <property type="protein sequence ID" value="MFC4337996.1"/>
    <property type="molecule type" value="Genomic_DNA"/>
</dbReference>
<protein>
    <submittedName>
        <fullName evidence="7">MFS transporter</fullName>
    </submittedName>
</protein>
<gene>
    <name evidence="7" type="ORF">ACFPET_22655</name>
</gene>
<evidence type="ECO:0000313" key="7">
    <source>
        <dbReference type="EMBL" id="MFC4337996.1"/>
    </source>
</evidence>
<feature type="transmembrane region" description="Helical" evidence="6">
    <location>
        <begin position="399"/>
        <end position="424"/>
    </location>
</feature>
<dbReference type="RefSeq" id="WP_380625562.1">
    <property type="nucleotide sequence ID" value="NZ_JBHSDK010000061.1"/>
</dbReference>
<dbReference type="SUPFAM" id="SSF103473">
    <property type="entry name" value="MFS general substrate transporter"/>
    <property type="match status" value="1"/>
</dbReference>
<feature type="transmembrane region" description="Helical" evidence="6">
    <location>
        <begin position="365"/>
        <end position="387"/>
    </location>
</feature>
<dbReference type="PANTHER" id="PTHR23513:SF11">
    <property type="entry name" value="STAPHYLOFERRIN A TRANSPORTER"/>
    <property type="match status" value="1"/>
</dbReference>
<dbReference type="CDD" id="cd06173">
    <property type="entry name" value="MFS_MefA_like"/>
    <property type="match status" value="1"/>
</dbReference>
<feature type="transmembrane region" description="Helical" evidence="6">
    <location>
        <begin position="65"/>
        <end position="88"/>
    </location>
</feature>
<evidence type="ECO:0000256" key="2">
    <source>
        <dbReference type="ARBA" id="ARBA00022475"/>
    </source>
</evidence>
<evidence type="ECO:0000256" key="4">
    <source>
        <dbReference type="ARBA" id="ARBA00022989"/>
    </source>
</evidence>
<feature type="transmembrane region" description="Helical" evidence="6">
    <location>
        <begin position="311"/>
        <end position="330"/>
    </location>
</feature>
<dbReference type="InterPro" id="IPR036259">
    <property type="entry name" value="MFS_trans_sf"/>
</dbReference>
<comment type="caution">
    <text evidence="7">The sequence shown here is derived from an EMBL/GenBank/DDBJ whole genome shotgun (WGS) entry which is preliminary data.</text>
</comment>
<feature type="transmembrane region" description="Helical" evidence="6">
    <location>
        <begin position="342"/>
        <end position="359"/>
    </location>
</feature>
<evidence type="ECO:0000256" key="3">
    <source>
        <dbReference type="ARBA" id="ARBA00022692"/>
    </source>
</evidence>
<keyword evidence="8" id="KW-1185">Reference proteome</keyword>
<keyword evidence="4 6" id="KW-1133">Transmembrane helix</keyword>
<evidence type="ECO:0000256" key="1">
    <source>
        <dbReference type="ARBA" id="ARBA00004651"/>
    </source>
</evidence>
<feature type="transmembrane region" description="Helical" evidence="6">
    <location>
        <begin position="100"/>
        <end position="119"/>
    </location>
</feature>